<dbReference type="PROSITE" id="PS50828">
    <property type="entry name" value="SMR"/>
    <property type="match status" value="1"/>
</dbReference>
<dbReference type="SMART" id="SM00463">
    <property type="entry name" value="SMR"/>
    <property type="match status" value="1"/>
</dbReference>
<evidence type="ECO:0000256" key="1">
    <source>
        <dbReference type="SAM" id="MobiDB-lite"/>
    </source>
</evidence>
<dbReference type="SMART" id="SM01162">
    <property type="entry name" value="DUF1771"/>
    <property type="match status" value="1"/>
</dbReference>
<dbReference type="InterPro" id="IPR013899">
    <property type="entry name" value="DUF1771"/>
</dbReference>
<name>A0ABD3A8X8_9GENT</name>
<dbReference type="AlphaFoldDB" id="A0ABD3A8X8"/>
<evidence type="ECO:0000313" key="4">
    <source>
        <dbReference type="Proteomes" id="UP001630127"/>
    </source>
</evidence>
<dbReference type="Pfam" id="PF08590">
    <property type="entry name" value="DUF1771"/>
    <property type="match status" value="1"/>
</dbReference>
<organism evidence="3 4">
    <name type="scientific">Cinchona calisaya</name>
    <dbReference type="NCBI Taxonomy" id="153742"/>
    <lineage>
        <taxon>Eukaryota</taxon>
        <taxon>Viridiplantae</taxon>
        <taxon>Streptophyta</taxon>
        <taxon>Embryophyta</taxon>
        <taxon>Tracheophyta</taxon>
        <taxon>Spermatophyta</taxon>
        <taxon>Magnoliopsida</taxon>
        <taxon>eudicotyledons</taxon>
        <taxon>Gunneridae</taxon>
        <taxon>Pentapetalae</taxon>
        <taxon>asterids</taxon>
        <taxon>lamiids</taxon>
        <taxon>Gentianales</taxon>
        <taxon>Rubiaceae</taxon>
        <taxon>Cinchonoideae</taxon>
        <taxon>Cinchoneae</taxon>
        <taxon>Cinchona</taxon>
    </lineage>
</organism>
<feature type="region of interest" description="Disordered" evidence="1">
    <location>
        <begin position="88"/>
        <end position="110"/>
    </location>
</feature>
<sequence length="496" mass="54948">MVSRGSAAISSTFGANTGSSANLLVHLNKWGALPYGLAEREGVGGRGGLVPCAEGCKMTTSANASPQHMKMSCRRGRTSGWTAFDLEQRGKQGVEPEPKNESFPSISSSIGQIQNVSKNTPNKIAWKKPFASVLQNSVNFLTSENCNDMGEKKMQVGSSRMSEYVNNNINGVIEPVNAYDILKELHPWADQSLIEDVLAGVINDVDKASTLLKLMVSSGQNYKESELTETKESNADCKEPLVDENDRATDLTELSCLDGLMTRNEELTDEHASSGKMLLCDDSHIKMILNSVKHLPVEPEWEEDDIYLVQRKEARRMMRSASRQSKAANDAYLKGDHLAAQLYSHKAREEWMFAERLNAKAAKEILSFRNSKNDEWTLDLHGLHAAEAVFALQEHLQKIEFQMAMKHFACPSKIYATSDIVLSAAPEFAACSNEGSQIALYRRRPTSLQVITGKGNHSHGEAALPAAIRRFLIENGYHYNEARPGVIEVQPKFRRS</sequence>
<dbReference type="PANTHER" id="PTHR47812">
    <property type="entry name" value="SMR (SMALL MUTS RELATED) DOMAIN-CONTAINING PROTEIN"/>
    <property type="match status" value="1"/>
</dbReference>
<reference evidence="3 4" key="1">
    <citation type="submission" date="2024-11" db="EMBL/GenBank/DDBJ databases">
        <title>A near-complete genome assembly of Cinchona calisaya.</title>
        <authorList>
            <person name="Lian D.C."/>
            <person name="Zhao X.W."/>
            <person name="Wei L."/>
        </authorList>
    </citation>
    <scope>NUCLEOTIDE SEQUENCE [LARGE SCALE GENOMIC DNA]</scope>
    <source>
        <tissue evidence="3">Nenye</tissue>
    </source>
</reference>
<evidence type="ECO:0000259" key="2">
    <source>
        <dbReference type="PROSITE" id="PS50828"/>
    </source>
</evidence>
<feature type="compositionally biased region" description="Basic and acidic residues" evidence="1">
    <location>
        <begin position="88"/>
        <end position="100"/>
    </location>
</feature>
<dbReference type="Gene3D" id="3.30.1370.110">
    <property type="match status" value="1"/>
</dbReference>
<dbReference type="SUPFAM" id="SSF160443">
    <property type="entry name" value="SMR domain-like"/>
    <property type="match status" value="1"/>
</dbReference>
<comment type="caution">
    <text evidence="3">The sequence shown here is derived from an EMBL/GenBank/DDBJ whole genome shotgun (WGS) entry which is preliminary data.</text>
</comment>
<dbReference type="InterPro" id="IPR002625">
    <property type="entry name" value="Smr_dom"/>
</dbReference>
<dbReference type="InterPro" id="IPR036063">
    <property type="entry name" value="Smr_dom_sf"/>
</dbReference>
<gene>
    <name evidence="3" type="ORF">ACH5RR_012818</name>
</gene>
<dbReference type="EMBL" id="JBJUIK010000005">
    <property type="protein sequence ID" value="KAL3528162.1"/>
    <property type="molecule type" value="Genomic_DNA"/>
</dbReference>
<keyword evidence="4" id="KW-1185">Reference proteome</keyword>
<feature type="domain" description="Smr" evidence="2">
    <location>
        <begin position="378"/>
        <end position="492"/>
    </location>
</feature>
<proteinExistence type="predicted"/>
<evidence type="ECO:0000313" key="3">
    <source>
        <dbReference type="EMBL" id="KAL3528162.1"/>
    </source>
</evidence>
<protein>
    <recommendedName>
        <fullName evidence="2">Smr domain-containing protein</fullName>
    </recommendedName>
</protein>
<dbReference type="Proteomes" id="UP001630127">
    <property type="component" value="Unassembled WGS sequence"/>
</dbReference>
<accession>A0ABD3A8X8</accession>
<dbReference type="PANTHER" id="PTHR47812:SF2">
    <property type="entry name" value="SMR (SMALL MUTS RELATED) DOMAIN-CONTAINING PROTEIN"/>
    <property type="match status" value="1"/>
</dbReference>